<dbReference type="Pfam" id="PF04535">
    <property type="entry name" value="CASP_dom"/>
    <property type="match status" value="1"/>
</dbReference>
<feature type="transmembrane region" description="Helical" evidence="8">
    <location>
        <begin position="71"/>
        <end position="93"/>
    </location>
</feature>
<keyword evidence="5 8" id="KW-0812">Transmembrane</keyword>
<keyword evidence="6 8" id="KW-1133">Transmembrane helix</keyword>
<dbReference type="NCBIfam" id="TIGR01569">
    <property type="entry name" value="A_tha_TIGR01569"/>
    <property type="match status" value="1"/>
</dbReference>
<keyword evidence="7 8" id="KW-0472">Membrane</keyword>
<gene>
    <name evidence="10" type="ORF">K2173_022477</name>
</gene>
<dbReference type="GO" id="GO:0005886">
    <property type="term" value="C:plasma membrane"/>
    <property type="evidence" value="ECO:0007669"/>
    <property type="project" value="UniProtKB-SubCell"/>
</dbReference>
<evidence type="ECO:0000256" key="6">
    <source>
        <dbReference type="ARBA" id="ARBA00022989"/>
    </source>
</evidence>
<keyword evidence="11" id="KW-1185">Reference proteome</keyword>
<evidence type="ECO:0000256" key="7">
    <source>
        <dbReference type="ARBA" id="ARBA00023136"/>
    </source>
</evidence>
<dbReference type="Proteomes" id="UP001159364">
    <property type="component" value="Linkage Group LG05"/>
</dbReference>
<dbReference type="PANTHER" id="PTHR36488">
    <property type="entry name" value="CASP-LIKE PROTEIN 1U1"/>
    <property type="match status" value="1"/>
</dbReference>
<dbReference type="InterPro" id="IPR006459">
    <property type="entry name" value="CASP/CASPL"/>
</dbReference>
<organism evidence="10 11">
    <name type="scientific">Erythroxylum novogranatense</name>
    <dbReference type="NCBI Taxonomy" id="1862640"/>
    <lineage>
        <taxon>Eukaryota</taxon>
        <taxon>Viridiplantae</taxon>
        <taxon>Streptophyta</taxon>
        <taxon>Embryophyta</taxon>
        <taxon>Tracheophyta</taxon>
        <taxon>Spermatophyta</taxon>
        <taxon>Magnoliopsida</taxon>
        <taxon>eudicotyledons</taxon>
        <taxon>Gunneridae</taxon>
        <taxon>Pentapetalae</taxon>
        <taxon>rosids</taxon>
        <taxon>fabids</taxon>
        <taxon>Malpighiales</taxon>
        <taxon>Erythroxylaceae</taxon>
        <taxon>Erythroxylum</taxon>
    </lineage>
</organism>
<dbReference type="InterPro" id="IPR006702">
    <property type="entry name" value="CASP_dom"/>
</dbReference>
<evidence type="ECO:0000256" key="4">
    <source>
        <dbReference type="ARBA" id="ARBA00022475"/>
    </source>
</evidence>
<reference evidence="10 11" key="1">
    <citation type="submission" date="2021-09" db="EMBL/GenBank/DDBJ databases">
        <title>Genomic insights and catalytic innovation underlie evolution of tropane alkaloids biosynthesis.</title>
        <authorList>
            <person name="Wang Y.-J."/>
            <person name="Tian T."/>
            <person name="Huang J.-P."/>
            <person name="Huang S.-X."/>
        </authorList>
    </citation>
    <scope>NUCLEOTIDE SEQUENCE [LARGE SCALE GENOMIC DNA]</scope>
    <source>
        <strain evidence="10">KIB-2018</strain>
        <tissue evidence="10">Leaf</tissue>
    </source>
</reference>
<feature type="transmembrane region" description="Helical" evidence="8">
    <location>
        <begin position="105"/>
        <end position="136"/>
    </location>
</feature>
<evidence type="ECO:0000313" key="11">
    <source>
        <dbReference type="Proteomes" id="UP001159364"/>
    </source>
</evidence>
<proteinExistence type="inferred from homology"/>
<evidence type="ECO:0000256" key="1">
    <source>
        <dbReference type="ARBA" id="ARBA00004651"/>
    </source>
</evidence>
<comment type="subunit">
    <text evidence="3 8">Homodimer and heterodimers.</text>
</comment>
<evidence type="ECO:0000256" key="5">
    <source>
        <dbReference type="ARBA" id="ARBA00022692"/>
    </source>
</evidence>
<comment type="similarity">
    <text evidence="2 8">Belongs to the Casparian strip membrane proteins (CASP) family.</text>
</comment>
<evidence type="ECO:0000256" key="3">
    <source>
        <dbReference type="ARBA" id="ARBA00011489"/>
    </source>
</evidence>
<feature type="domain" description="Casparian strip membrane protein" evidence="9">
    <location>
        <begin position="21"/>
        <end position="170"/>
    </location>
</feature>
<accession>A0AAV8TJL3</accession>
<sequence length="188" mass="20226">MENQNKDGVESGAVVRRGDHRSTVDVLLRVLAFALTLTAAIVLGVNKQTKVVSVKLADTLPAMNVPVVAKWHYLSAFVYLVVANAVACSYAALSTIISLNRKKGWWVPFIAILDLLMVAMLFSADGAAVAIGIMGYKGNSHVRWNKVCNTFGRFCGQVAAAGALSLLGSIVFVLIVALTTLRLHRRSK</sequence>
<feature type="transmembrane region" description="Helical" evidence="8">
    <location>
        <begin position="156"/>
        <end position="181"/>
    </location>
</feature>
<feature type="transmembrane region" description="Helical" evidence="8">
    <location>
        <begin position="26"/>
        <end position="45"/>
    </location>
</feature>
<dbReference type="PANTHER" id="PTHR36488:SF8">
    <property type="entry name" value="CASP-LIKE PROTEIN 1U1"/>
    <property type="match status" value="1"/>
</dbReference>
<evidence type="ECO:0000313" key="10">
    <source>
        <dbReference type="EMBL" id="KAJ8766418.1"/>
    </source>
</evidence>
<dbReference type="InterPro" id="IPR044173">
    <property type="entry name" value="CASPL"/>
</dbReference>
<dbReference type="AlphaFoldDB" id="A0AAV8TJL3"/>
<evidence type="ECO:0000256" key="2">
    <source>
        <dbReference type="ARBA" id="ARBA00007651"/>
    </source>
</evidence>
<comment type="subcellular location">
    <subcellularLocation>
        <location evidence="1 8">Cell membrane</location>
        <topology evidence="1 8">Multi-pass membrane protein</topology>
    </subcellularLocation>
</comment>
<keyword evidence="4 8" id="KW-1003">Cell membrane</keyword>
<dbReference type="EMBL" id="JAIWQS010000005">
    <property type="protein sequence ID" value="KAJ8766418.1"/>
    <property type="molecule type" value="Genomic_DNA"/>
</dbReference>
<name>A0AAV8TJL3_9ROSI</name>
<evidence type="ECO:0000259" key="9">
    <source>
        <dbReference type="Pfam" id="PF04535"/>
    </source>
</evidence>
<protein>
    <recommendedName>
        <fullName evidence="8">CASP-like protein</fullName>
    </recommendedName>
</protein>
<comment type="caution">
    <text evidence="10">The sequence shown here is derived from an EMBL/GenBank/DDBJ whole genome shotgun (WGS) entry which is preliminary data.</text>
</comment>
<evidence type="ECO:0000256" key="8">
    <source>
        <dbReference type="RuleBase" id="RU361233"/>
    </source>
</evidence>